<dbReference type="Proteomes" id="UP000435304">
    <property type="component" value="Unassembled WGS sequence"/>
</dbReference>
<name>A0A6A9UZ88_9ACTN</name>
<organism evidence="3 4">
    <name type="scientific">Auraticoccus cholistanensis</name>
    <dbReference type="NCBI Taxonomy" id="2656650"/>
    <lineage>
        <taxon>Bacteria</taxon>
        <taxon>Bacillati</taxon>
        <taxon>Actinomycetota</taxon>
        <taxon>Actinomycetes</taxon>
        <taxon>Propionibacteriales</taxon>
        <taxon>Propionibacteriaceae</taxon>
        <taxon>Auraticoccus</taxon>
    </lineage>
</organism>
<evidence type="ECO:0008006" key="5">
    <source>
        <dbReference type="Google" id="ProtNLM"/>
    </source>
</evidence>
<keyword evidence="1" id="KW-0175">Coiled coil</keyword>
<feature type="region of interest" description="Disordered" evidence="2">
    <location>
        <begin position="1"/>
        <end position="22"/>
    </location>
</feature>
<protein>
    <recommendedName>
        <fullName evidence="5">Polysaccharide chain length determinant N-terminal domain-containing protein</fullName>
    </recommendedName>
</protein>
<evidence type="ECO:0000256" key="1">
    <source>
        <dbReference type="SAM" id="Coils"/>
    </source>
</evidence>
<feature type="coiled-coil region" evidence="1">
    <location>
        <begin position="149"/>
        <end position="176"/>
    </location>
</feature>
<keyword evidence="4" id="KW-1185">Reference proteome</keyword>
<reference evidence="3 4" key="1">
    <citation type="submission" date="2019-12" db="EMBL/GenBank/DDBJ databases">
        <title>Auraticoccus cholistani sp. nov., an actinomycete isolated from soil of Cholistan desert.</title>
        <authorList>
            <person name="Cheema M.T."/>
        </authorList>
    </citation>
    <scope>NUCLEOTIDE SEQUENCE [LARGE SCALE GENOMIC DNA]</scope>
    <source>
        <strain evidence="3 4">F435</strain>
    </source>
</reference>
<proteinExistence type="predicted"/>
<sequence length="397" mass="42460">MTITSAPTTAVRDAGGSAARHVAPWPGSSPGLVLQTVRRWFWLPLGLGLAGALIGGGIGTDARPTAETLLVVQASSQDSTNRARVVETAVRELSAPGIYERAGQDIGADPAELRSRTRVSSTATSDVISVTVTADDPTQAVRESAAVARAGVELRAERTEIQLQQLAQDTRQLMDQSDWGVEDLQAERARVEQLGLSLAASQSYLVANSEELVVIQESEPAESLVSRLTLAALSGLGGVLLGVGASLFLGTRVGRVGSLRRLRRMFPNLPALRTEDLAPTVAMEGTAIRTVLVTRIGSVPLWQACRLVSDTLREAGHPVRRTTNIVHALTADQTSRPPQGGIDVVSSRLTPTVIRRVARDPHVLLLVAVDPRTVRLEWLDRSLHTLGERAYFLVDNG</sequence>
<evidence type="ECO:0000313" key="4">
    <source>
        <dbReference type="Proteomes" id="UP000435304"/>
    </source>
</evidence>
<comment type="caution">
    <text evidence="3">The sequence shown here is derived from an EMBL/GenBank/DDBJ whole genome shotgun (WGS) entry which is preliminary data.</text>
</comment>
<evidence type="ECO:0000313" key="3">
    <source>
        <dbReference type="EMBL" id="MVA77264.1"/>
    </source>
</evidence>
<accession>A0A6A9UZ88</accession>
<dbReference type="EMBL" id="WPCU01000010">
    <property type="protein sequence ID" value="MVA77264.1"/>
    <property type="molecule type" value="Genomic_DNA"/>
</dbReference>
<dbReference type="AlphaFoldDB" id="A0A6A9UZ88"/>
<evidence type="ECO:0000256" key="2">
    <source>
        <dbReference type="SAM" id="MobiDB-lite"/>
    </source>
</evidence>
<dbReference type="RefSeq" id="WP_156611420.1">
    <property type="nucleotide sequence ID" value="NZ_WPCU01000010.1"/>
</dbReference>
<gene>
    <name evidence="3" type="ORF">GC722_14710</name>
</gene>